<dbReference type="Gene3D" id="2.60.40.10">
    <property type="entry name" value="Immunoglobulins"/>
    <property type="match status" value="4"/>
</dbReference>
<evidence type="ECO:0000313" key="11">
    <source>
        <dbReference type="EMBL" id="TRY95511.1"/>
    </source>
</evidence>
<dbReference type="PANTHER" id="PTHR12207:SF3">
    <property type="entry name" value="PROSTAGLANDIN F2 RECEPTOR NEGATIVE REGULATOR"/>
    <property type="match status" value="1"/>
</dbReference>
<evidence type="ECO:0000259" key="10">
    <source>
        <dbReference type="PROSITE" id="PS50835"/>
    </source>
</evidence>
<evidence type="ECO:0000256" key="2">
    <source>
        <dbReference type="ARBA" id="ARBA00022692"/>
    </source>
</evidence>
<dbReference type="FunFam" id="2.60.40.10:FF:002026">
    <property type="entry name" value="Prostaglandin F2 receptor inhibitor"/>
    <property type="match status" value="1"/>
</dbReference>
<keyword evidence="6 9" id="KW-0472">Membrane</keyword>
<proteinExistence type="predicted"/>
<keyword evidence="7" id="KW-1015">Disulfide bond</keyword>
<gene>
    <name evidence="11" type="ORF">DNTS_012485</name>
</gene>
<evidence type="ECO:0000256" key="3">
    <source>
        <dbReference type="ARBA" id="ARBA00022729"/>
    </source>
</evidence>
<keyword evidence="3" id="KW-0732">Signal</keyword>
<evidence type="ECO:0000256" key="8">
    <source>
        <dbReference type="ARBA" id="ARBA00023319"/>
    </source>
</evidence>
<feature type="domain" description="Ig-like" evidence="10">
    <location>
        <begin position="479"/>
        <end position="585"/>
    </location>
</feature>
<keyword evidence="8" id="KW-0393">Immunoglobulin domain</keyword>
<dbReference type="InterPro" id="IPR007110">
    <property type="entry name" value="Ig-like_dom"/>
</dbReference>
<dbReference type="AlphaFoldDB" id="A0A553QZX2"/>
<dbReference type="InterPro" id="IPR013106">
    <property type="entry name" value="Ig_V-set"/>
</dbReference>
<evidence type="ECO:0000256" key="1">
    <source>
        <dbReference type="ARBA" id="ARBA00004167"/>
    </source>
</evidence>
<dbReference type="PROSITE" id="PS50835">
    <property type="entry name" value="IG_LIKE"/>
    <property type="match status" value="5"/>
</dbReference>
<dbReference type="STRING" id="623744.A0A553QZX2"/>
<feature type="domain" description="Ig-like" evidence="10">
    <location>
        <begin position="214"/>
        <end position="340"/>
    </location>
</feature>
<dbReference type="InterPro" id="IPR013783">
    <property type="entry name" value="Ig-like_fold"/>
</dbReference>
<comment type="subcellular location">
    <subcellularLocation>
        <location evidence="1">Membrane</location>
        <topology evidence="1">Single-pass membrane protein</topology>
    </subcellularLocation>
</comment>
<keyword evidence="4" id="KW-0677">Repeat</keyword>
<feature type="domain" description="Ig-like" evidence="10">
    <location>
        <begin position="777"/>
        <end position="884"/>
    </location>
</feature>
<evidence type="ECO:0000256" key="9">
    <source>
        <dbReference type="SAM" id="Phobius"/>
    </source>
</evidence>
<dbReference type="InterPro" id="IPR051102">
    <property type="entry name" value="IgSF_V-set/TM_domain"/>
</dbReference>
<reference evidence="11 12" key="1">
    <citation type="journal article" date="2019" name="Sci. Data">
        <title>Hybrid genome assembly and annotation of Danionella translucida.</title>
        <authorList>
            <person name="Kadobianskyi M."/>
            <person name="Schulze L."/>
            <person name="Schuelke M."/>
            <person name="Judkewitz B."/>
        </authorList>
    </citation>
    <scope>NUCLEOTIDE SEQUENCE [LARGE SCALE GENOMIC DNA]</scope>
    <source>
        <strain evidence="11 12">Bolton</strain>
    </source>
</reference>
<organism evidence="11 12">
    <name type="scientific">Danionella cerebrum</name>
    <dbReference type="NCBI Taxonomy" id="2873325"/>
    <lineage>
        <taxon>Eukaryota</taxon>
        <taxon>Metazoa</taxon>
        <taxon>Chordata</taxon>
        <taxon>Craniata</taxon>
        <taxon>Vertebrata</taxon>
        <taxon>Euteleostomi</taxon>
        <taxon>Actinopterygii</taxon>
        <taxon>Neopterygii</taxon>
        <taxon>Teleostei</taxon>
        <taxon>Ostariophysi</taxon>
        <taxon>Cypriniformes</taxon>
        <taxon>Danionidae</taxon>
        <taxon>Danioninae</taxon>
        <taxon>Danionella</taxon>
    </lineage>
</organism>
<dbReference type="GO" id="GO:0016020">
    <property type="term" value="C:membrane"/>
    <property type="evidence" value="ECO:0007669"/>
    <property type="project" value="UniProtKB-SubCell"/>
</dbReference>
<evidence type="ECO:0000313" key="12">
    <source>
        <dbReference type="Proteomes" id="UP000316079"/>
    </source>
</evidence>
<comment type="caution">
    <text evidence="11">The sequence shown here is derived from an EMBL/GenBank/DDBJ whole genome shotgun (WGS) entry which is preliminary data.</text>
</comment>
<feature type="domain" description="Ig-like" evidence="10">
    <location>
        <begin position="95"/>
        <end position="191"/>
    </location>
</feature>
<accession>A0A553QZX2</accession>
<dbReference type="SUPFAM" id="SSF48726">
    <property type="entry name" value="Immunoglobulin"/>
    <property type="match status" value="5"/>
</dbReference>
<dbReference type="SMART" id="SM00409">
    <property type="entry name" value="IG"/>
    <property type="match status" value="5"/>
</dbReference>
<keyword evidence="2 9" id="KW-0812">Transmembrane</keyword>
<protein>
    <recommendedName>
        <fullName evidence="10">Ig-like domain-containing protein</fullName>
    </recommendedName>
</protein>
<dbReference type="EMBL" id="SRMA01025359">
    <property type="protein sequence ID" value="TRY95511.1"/>
    <property type="molecule type" value="Genomic_DNA"/>
</dbReference>
<evidence type="ECO:0000256" key="6">
    <source>
        <dbReference type="ARBA" id="ARBA00023136"/>
    </source>
</evidence>
<dbReference type="PANTHER" id="PTHR12207">
    <property type="entry name" value="V-SET AND TRANSMEMBRANE DOMAIN-CONTAINING PROTEIN"/>
    <property type="match status" value="1"/>
</dbReference>
<dbReference type="OrthoDB" id="9873136at2759"/>
<dbReference type="InterPro" id="IPR036179">
    <property type="entry name" value="Ig-like_dom_sf"/>
</dbReference>
<dbReference type="Pfam" id="PF07686">
    <property type="entry name" value="V-set"/>
    <property type="match status" value="1"/>
</dbReference>
<keyword evidence="12" id="KW-1185">Reference proteome</keyword>
<dbReference type="Proteomes" id="UP000316079">
    <property type="component" value="Unassembled WGS sequence"/>
</dbReference>
<dbReference type="SMART" id="SM00406">
    <property type="entry name" value="IGv"/>
    <property type="match status" value="3"/>
</dbReference>
<evidence type="ECO:0000256" key="4">
    <source>
        <dbReference type="ARBA" id="ARBA00022737"/>
    </source>
</evidence>
<dbReference type="FunFam" id="2.60.40.10:FF:000191">
    <property type="entry name" value="Immunoglobulin superfamily member 3"/>
    <property type="match status" value="1"/>
</dbReference>
<feature type="domain" description="Ig-like" evidence="10">
    <location>
        <begin position="348"/>
        <end position="448"/>
    </location>
</feature>
<name>A0A553QZX2_9TELE</name>
<feature type="transmembrane region" description="Helical" evidence="9">
    <location>
        <begin position="922"/>
        <end position="943"/>
    </location>
</feature>
<evidence type="ECO:0000256" key="7">
    <source>
        <dbReference type="ARBA" id="ARBA00023157"/>
    </source>
</evidence>
<sequence length="966" mass="107763">MLRYKRSFFQAVYGQSEQVWFFDEMIKMGCQGGGFGGTPLHFRLASEQREGRDAVVNHLSSFHGLSRAGSLIGNDYLLRGHGDDTSRDAAVRRCRTVTVSPGPLLRVEGQTLSIRCDVSEYEGPREQDFEWTLTRGSEKLNVISTFDPAFSHKSLKERIRSGDVSISRLADNIVELRIREAQINDGATYQCITPSTDSVMRGIYEASVLLEVIPNSLVVTPQPLSPVVPEGRSVRLPCNVSRNFTEGVYTSVSWSLKKPWSLEQDLLSCGPDLSVTVGEGYRERYMDGGMRLEMGNGNGISHGLVLSSAAPEDQGVFVCTVRLWTREQGSWRRIQEKSVEMGEVTVKPASSLVSVQLHENSSLSSGDTLLLTCSVFSESLIDPDPNLELDLDATWLMNDSLVLAHLSREGVLFNGSETMTLTRLGLWDFQMKIHNLEVSDTGFYSCKVGLWIQRERGRWYKAGEKKSEPVAVRVTKQNPDFTVLLSSSVKPKFSGDPTELECRVTNVSNTRGFRLGVTWLYRNIQPGLMHTIASLDENGTIIPGKNYKSHVEAGFITTMRVEPLLFRLRLLHTTEVDVGEYSCTVMVWSSSRNGNWKKMAELLSSPIKISFANKPPSLSVEARRLSEPPTAGSSFQMICQTDTLNLLPPSTIFSALVHFQEALGSPRLTLASLDPEGILTMEKGLKPELITLVKNQQAEFRFGIQAIQESQRGYYYCQLKAWTLKPGGGWHELSHGDSNTLEVDFTHTDLKRPVPVVASSRHHRRQMLTDLYSGTGPTFALSISSDVSSVYPRETVKIACDISVSGTSYSTDDLSLELQWFLARMRSSSSPSLLASIDRWGIVRKAPRNTTSDLTLEHLEPHRFSLSVQGVQDSDVGEFYCRTTAWIRSMGTGEWRRAHEATSERLCINVKFDVWESMRVPLLYGLCSSVAVGFISLVLGLVCSRCCKTTKPPTPRSRKLMELEMD</sequence>
<keyword evidence="5 9" id="KW-1133">Transmembrane helix</keyword>
<dbReference type="InterPro" id="IPR003599">
    <property type="entry name" value="Ig_sub"/>
</dbReference>
<evidence type="ECO:0000256" key="5">
    <source>
        <dbReference type="ARBA" id="ARBA00022989"/>
    </source>
</evidence>